<evidence type="ECO:0000256" key="1">
    <source>
        <dbReference type="SAM" id="Phobius"/>
    </source>
</evidence>
<name>A0A914QW24_9BILA</name>
<dbReference type="GO" id="GO:0005737">
    <property type="term" value="C:cytoplasm"/>
    <property type="evidence" value="ECO:0007669"/>
    <property type="project" value="InterPro"/>
</dbReference>
<sequence>MDSDVLRALDDCYQEYFEYKNQIIRYLTMEEEKFGYHWNSAFSKLLRTLAQERKTQEFKWQIDDFMKRKVAETQDKELEAAFKKYTNKEIDQVPSEFILFILCLFWPYIFIPLGILYYLYKNDPFHWRNRDDGNEQ</sequence>
<dbReference type="InterPro" id="IPR018162">
    <property type="entry name" value="Ala-tRNA-ligase_IIc_anticod-bd"/>
</dbReference>
<proteinExistence type="predicted"/>
<dbReference type="Proteomes" id="UP000887578">
    <property type="component" value="Unplaced"/>
</dbReference>
<keyword evidence="2" id="KW-1185">Reference proteome</keyword>
<dbReference type="AlphaFoldDB" id="A0A914QW24"/>
<evidence type="ECO:0000313" key="2">
    <source>
        <dbReference type="Proteomes" id="UP000887578"/>
    </source>
</evidence>
<dbReference type="GO" id="GO:0006419">
    <property type="term" value="P:alanyl-tRNA aminoacylation"/>
    <property type="evidence" value="ECO:0007669"/>
    <property type="project" value="InterPro"/>
</dbReference>
<protein>
    <submittedName>
        <fullName evidence="3">Uncharacterized protein</fullName>
    </submittedName>
</protein>
<evidence type="ECO:0000313" key="3">
    <source>
        <dbReference type="WBParaSite" id="PDA_v2.g8237.t1"/>
    </source>
</evidence>
<accession>A0A914QW24</accession>
<dbReference type="WBParaSite" id="PDA_v2.g8237.t1">
    <property type="protein sequence ID" value="PDA_v2.g8237.t1"/>
    <property type="gene ID" value="PDA_v2.g8237"/>
</dbReference>
<keyword evidence="1" id="KW-1133">Transmembrane helix</keyword>
<feature type="transmembrane region" description="Helical" evidence="1">
    <location>
        <begin position="97"/>
        <end position="120"/>
    </location>
</feature>
<dbReference type="SUPFAM" id="SSF101353">
    <property type="entry name" value="Putative anticodon-binding domain of alanyl-tRNA synthetase (AlaRS)"/>
    <property type="match status" value="1"/>
</dbReference>
<organism evidence="2 3">
    <name type="scientific">Panagrolaimus davidi</name>
    <dbReference type="NCBI Taxonomy" id="227884"/>
    <lineage>
        <taxon>Eukaryota</taxon>
        <taxon>Metazoa</taxon>
        <taxon>Ecdysozoa</taxon>
        <taxon>Nematoda</taxon>
        <taxon>Chromadorea</taxon>
        <taxon>Rhabditida</taxon>
        <taxon>Tylenchina</taxon>
        <taxon>Panagrolaimomorpha</taxon>
        <taxon>Panagrolaimoidea</taxon>
        <taxon>Panagrolaimidae</taxon>
        <taxon>Panagrolaimus</taxon>
    </lineage>
</organism>
<reference evidence="3" key="1">
    <citation type="submission" date="2022-11" db="UniProtKB">
        <authorList>
            <consortium name="WormBaseParasite"/>
        </authorList>
    </citation>
    <scope>IDENTIFICATION</scope>
</reference>
<keyword evidence="1" id="KW-0812">Transmembrane</keyword>
<dbReference type="GO" id="GO:0004813">
    <property type="term" value="F:alanine-tRNA ligase activity"/>
    <property type="evidence" value="ECO:0007669"/>
    <property type="project" value="InterPro"/>
</dbReference>
<dbReference type="GO" id="GO:0005524">
    <property type="term" value="F:ATP binding"/>
    <property type="evidence" value="ECO:0007669"/>
    <property type="project" value="InterPro"/>
</dbReference>
<keyword evidence="1" id="KW-0472">Membrane</keyword>